<sequence length="120" mass="13192">MDTEIGGYGVGPRRPLDGLSHGQPGLWRGHSMNRPAVDTEPARRRPVHHLAGQAASWTMPVASPSPVKLKSSHRTSRVAQWVMNSASTYEPENQLRDQPSCLPMNGGTERKRFLKEKGGP</sequence>
<dbReference type="AlphaFoldDB" id="L5LXF2"/>
<organism evidence="2 3">
    <name type="scientific">Myotis davidii</name>
    <name type="common">David's myotis</name>
    <dbReference type="NCBI Taxonomy" id="225400"/>
    <lineage>
        <taxon>Eukaryota</taxon>
        <taxon>Metazoa</taxon>
        <taxon>Chordata</taxon>
        <taxon>Craniata</taxon>
        <taxon>Vertebrata</taxon>
        <taxon>Euteleostomi</taxon>
        <taxon>Mammalia</taxon>
        <taxon>Eutheria</taxon>
        <taxon>Laurasiatheria</taxon>
        <taxon>Chiroptera</taxon>
        <taxon>Yangochiroptera</taxon>
        <taxon>Vespertilionidae</taxon>
        <taxon>Myotis</taxon>
    </lineage>
</organism>
<accession>L5LXF2</accession>
<evidence type="ECO:0000313" key="2">
    <source>
        <dbReference type="EMBL" id="ELK30705.1"/>
    </source>
</evidence>
<gene>
    <name evidence="2" type="ORF">MDA_GLEAN10024648</name>
</gene>
<feature type="region of interest" description="Disordered" evidence="1">
    <location>
        <begin position="86"/>
        <end position="120"/>
    </location>
</feature>
<name>L5LXF2_MYODS</name>
<dbReference type="Proteomes" id="UP000010556">
    <property type="component" value="Unassembled WGS sequence"/>
</dbReference>
<feature type="compositionally biased region" description="Gly residues" evidence="1">
    <location>
        <begin position="1"/>
        <end position="10"/>
    </location>
</feature>
<reference evidence="3" key="1">
    <citation type="journal article" date="2013" name="Science">
        <title>Comparative analysis of bat genomes provides insight into the evolution of flight and immunity.</title>
        <authorList>
            <person name="Zhang G."/>
            <person name="Cowled C."/>
            <person name="Shi Z."/>
            <person name="Huang Z."/>
            <person name="Bishop-Lilly K.A."/>
            <person name="Fang X."/>
            <person name="Wynne J.W."/>
            <person name="Xiong Z."/>
            <person name="Baker M.L."/>
            <person name="Zhao W."/>
            <person name="Tachedjian M."/>
            <person name="Zhu Y."/>
            <person name="Zhou P."/>
            <person name="Jiang X."/>
            <person name="Ng J."/>
            <person name="Yang L."/>
            <person name="Wu L."/>
            <person name="Xiao J."/>
            <person name="Feng Y."/>
            <person name="Chen Y."/>
            <person name="Sun X."/>
            <person name="Zhang Y."/>
            <person name="Marsh G.A."/>
            <person name="Crameri G."/>
            <person name="Broder C.C."/>
            <person name="Frey K.G."/>
            <person name="Wang L.F."/>
            <person name="Wang J."/>
        </authorList>
    </citation>
    <scope>NUCLEOTIDE SEQUENCE [LARGE SCALE GENOMIC DNA]</scope>
</reference>
<feature type="compositionally biased region" description="Basic and acidic residues" evidence="1">
    <location>
        <begin position="108"/>
        <end position="120"/>
    </location>
</feature>
<protein>
    <submittedName>
        <fullName evidence="2">Uncharacterized protein</fullName>
    </submittedName>
</protein>
<keyword evidence="3" id="KW-1185">Reference proteome</keyword>
<feature type="region of interest" description="Disordered" evidence="1">
    <location>
        <begin position="1"/>
        <end position="73"/>
    </location>
</feature>
<dbReference type="EMBL" id="KB106585">
    <property type="protein sequence ID" value="ELK30705.1"/>
    <property type="molecule type" value="Genomic_DNA"/>
</dbReference>
<evidence type="ECO:0000256" key="1">
    <source>
        <dbReference type="SAM" id="MobiDB-lite"/>
    </source>
</evidence>
<evidence type="ECO:0000313" key="3">
    <source>
        <dbReference type="Proteomes" id="UP000010556"/>
    </source>
</evidence>
<proteinExistence type="predicted"/>